<accession>A0AAE1TKC8</accession>
<comment type="caution">
    <text evidence="2">The sequence shown here is derived from an EMBL/GenBank/DDBJ whole genome shotgun (WGS) entry which is preliminary data.</text>
</comment>
<proteinExistence type="predicted"/>
<keyword evidence="3" id="KW-1185">Reference proteome</keyword>
<sequence length="98" mass="12089">MSGEGGRERGRRENGGGREIGGRMEKEERWWEEEERLWEGEEERWEGEERLWEGEEERWEGKRRGGKKVEEVDMWVVIKRKCWLEWKLVKVRAWEELV</sequence>
<evidence type="ECO:0000313" key="3">
    <source>
        <dbReference type="Proteomes" id="UP001292094"/>
    </source>
</evidence>
<protein>
    <submittedName>
        <fullName evidence="2">Uncharacterized protein</fullName>
    </submittedName>
</protein>
<organism evidence="2 3">
    <name type="scientific">Petrolisthes manimaculis</name>
    <dbReference type="NCBI Taxonomy" id="1843537"/>
    <lineage>
        <taxon>Eukaryota</taxon>
        <taxon>Metazoa</taxon>
        <taxon>Ecdysozoa</taxon>
        <taxon>Arthropoda</taxon>
        <taxon>Crustacea</taxon>
        <taxon>Multicrustacea</taxon>
        <taxon>Malacostraca</taxon>
        <taxon>Eumalacostraca</taxon>
        <taxon>Eucarida</taxon>
        <taxon>Decapoda</taxon>
        <taxon>Pleocyemata</taxon>
        <taxon>Anomura</taxon>
        <taxon>Galatheoidea</taxon>
        <taxon>Porcellanidae</taxon>
        <taxon>Petrolisthes</taxon>
    </lineage>
</organism>
<dbReference type="Proteomes" id="UP001292094">
    <property type="component" value="Unassembled WGS sequence"/>
</dbReference>
<feature type="region of interest" description="Disordered" evidence="1">
    <location>
        <begin position="1"/>
        <end position="20"/>
    </location>
</feature>
<evidence type="ECO:0000313" key="2">
    <source>
        <dbReference type="EMBL" id="KAK4288648.1"/>
    </source>
</evidence>
<reference evidence="2" key="1">
    <citation type="submission" date="2023-11" db="EMBL/GenBank/DDBJ databases">
        <title>Genome assemblies of two species of porcelain crab, Petrolisthes cinctipes and Petrolisthes manimaculis (Anomura: Porcellanidae).</title>
        <authorList>
            <person name="Angst P."/>
        </authorList>
    </citation>
    <scope>NUCLEOTIDE SEQUENCE</scope>
    <source>
        <strain evidence="2">PB745_02</strain>
        <tissue evidence="2">Gill</tissue>
    </source>
</reference>
<dbReference type="AlphaFoldDB" id="A0AAE1TKC8"/>
<name>A0AAE1TKC8_9EUCA</name>
<evidence type="ECO:0000256" key="1">
    <source>
        <dbReference type="SAM" id="MobiDB-lite"/>
    </source>
</evidence>
<gene>
    <name evidence="2" type="ORF">Pmani_038330</name>
</gene>
<dbReference type="EMBL" id="JAWZYT010006199">
    <property type="protein sequence ID" value="KAK4288648.1"/>
    <property type="molecule type" value="Genomic_DNA"/>
</dbReference>